<feature type="domain" description="RGS" evidence="2">
    <location>
        <begin position="860"/>
        <end position="943"/>
    </location>
</feature>
<sequence length="1031" mass="121674">MDKLTLKNNLENDRIFVDYFNRFLCSEGFNQHVCWSINSFKLFTSRQISTSKSSRSSNTSKSSQSSGERVLTASRGSSRRERRNQQQQIFSWIHENRLPYFLNSHYFRLYKFFNHLRPKLSQNSCKRNSPVEKNLNHPKRYHSSTTTRTSFPQIETSINRAQSLPLITKNNKLHGENVVERSRDSNDGRTSSVLEFYNDDEKQDKSEANEEDSQIIHFDEEKRRVEFLDFLRSVETSEHLLELWFLVEEYFDQDISPTSKIKRNQIVKYMQEHFASYLTEDAKIFLNLTSKENTEAFGEYFAQTQHDIMERIQNYWLKRFTLHLQVTKRPFSTPKRKQLDHKWFFAEFNLVQSLSVLPEEERNDVIKHNFEIEDIPNERLEIEQQSPASSQRISLKKALECEKDCGFPFKSWIGKFRPSECWSVEFILALKELVQNTELFKDRLLKLCDTWKFYQKYCHQNSEISSLETSRIYRKLKKTEIISTEFLLETFNGLQEQALSRLENTWQEFQQQDIFVIRLESAPKVILNEGPLEDETVNEEEEIFSKQNKRTSSSKRQVGNRWVPRLPGSSKSERRTRLMTAITMAERCSAIRNHGILTSHSRRYMHAEKMTLAQQKRRPGTKDEEESEEDYEEMVDSSESENEEEDFLDHIDDKEVMSSFKSFVQEHEGKGLMNELLMYLEIENYFSLFGASKMAQRESNSIAIFKTFFETTSRKSIDLPKVLVSTVTKERPTSSLLREAQQFVLPQLTSSFDSYIKYMNHFNRSDSKNEAGPKESRSEQKDEVADQRWQEALLANKFVADLKKKTFKEGTTSSTKRREHHQQFLKTVSNLSSKKNQTLISKFHRYLVRCEDMGFPRAGKNLLFFIEVIKYKEVFLYMDEESSSRKAEVIVDVFLDSVSPPWLQVDVSPEVASRISQKVQHTFRRFIDIHLFDEASNMILKELLPFWTLFIKTHLKNKEKSACSVVEKKKVHWEDQSPFQPIIVKHEEAQEMCENNFLSFSLFNGYSWKDGTARRRKNPSILLNKLPLMEN</sequence>
<dbReference type="InterPro" id="IPR036305">
    <property type="entry name" value="RGS_sf"/>
</dbReference>
<dbReference type="GO" id="GO:0005634">
    <property type="term" value="C:nucleus"/>
    <property type="evidence" value="ECO:0007669"/>
    <property type="project" value="TreeGrafter"/>
</dbReference>
<dbReference type="GeneID" id="136816685"/>
<dbReference type="EnsemblMetazoa" id="CLYHEMT017408.1">
    <property type="protein sequence ID" value="CLYHEMP017408.1"/>
    <property type="gene ID" value="CLYHEMG017408"/>
</dbReference>
<dbReference type="InterPro" id="IPR016137">
    <property type="entry name" value="RGS"/>
</dbReference>
<feature type="region of interest" description="Disordered" evidence="1">
    <location>
        <begin position="611"/>
        <end position="643"/>
    </location>
</feature>
<feature type="region of interest" description="Disordered" evidence="1">
    <location>
        <begin position="123"/>
        <end position="152"/>
    </location>
</feature>
<protein>
    <recommendedName>
        <fullName evidence="2">RGS domain-containing protein</fullName>
    </recommendedName>
</protein>
<feature type="compositionally biased region" description="Polar residues" evidence="1">
    <location>
        <begin position="143"/>
        <end position="152"/>
    </location>
</feature>
<name>A0A7M5X4R7_9CNID</name>
<dbReference type="PROSITE" id="PS50132">
    <property type="entry name" value="RGS"/>
    <property type="match status" value="1"/>
</dbReference>
<dbReference type="InterPro" id="IPR044926">
    <property type="entry name" value="RGS_subdomain_2"/>
</dbReference>
<dbReference type="AlphaFoldDB" id="A0A7M5X4R7"/>
<evidence type="ECO:0000313" key="4">
    <source>
        <dbReference type="Proteomes" id="UP000594262"/>
    </source>
</evidence>
<accession>A0A7M5X4R7</accession>
<dbReference type="OrthoDB" id="10013157at2759"/>
<feature type="region of interest" description="Disordered" evidence="1">
    <location>
        <begin position="538"/>
        <end position="575"/>
    </location>
</feature>
<dbReference type="RefSeq" id="XP_066929111.1">
    <property type="nucleotide sequence ID" value="XM_067073010.1"/>
</dbReference>
<dbReference type="PANTHER" id="PTHR46583">
    <property type="entry name" value="REGULATOR OF G-PROTEIN SIGNALING 22"/>
    <property type="match status" value="1"/>
</dbReference>
<organism evidence="3 4">
    <name type="scientific">Clytia hemisphaerica</name>
    <dbReference type="NCBI Taxonomy" id="252671"/>
    <lineage>
        <taxon>Eukaryota</taxon>
        <taxon>Metazoa</taxon>
        <taxon>Cnidaria</taxon>
        <taxon>Hydrozoa</taxon>
        <taxon>Hydroidolina</taxon>
        <taxon>Leptothecata</taxon>
        <taxon>Obeliida</taxon>
        <taxon>Clytiidae</taxon>
        <taxon>Clytia</taxon>
    </lineage>
</organism>
<dbReference type="Proteomes" id="UP000594262">
    <property type="component" value="Unplaced"/>
</dbReference>
<evidence type="ECO:0000313" key="3">
    <source>
        <dbReference type="EnsemblMetazoa" id="CLYHEMP017408.1"/>
    </source>
</evidence>
<feature type="compositionally biased region" description="Low complexity" evidence="1">
    <location>
        <begin position="51"/>
        <end position="66"/>
    </location>
</feature>
<dbReference type="SUPFAM" id="SSF48097">
    <property type="entry name" value="Regulator of G-protein signaling, RGS"/>
    <property type="match status" value="3"/>
</dbReference>
<dbReference type="Pfam" id="PF00615">
    <property type="entry name" value="RGS"/>
    <property type="match status" value="1"/>
</dbReference>
<feature type="compositionally biased region" description="Basic and acidic residues" evidence="1">
    <location>
        <begin position="175"/>
        <end position="187"/>
    </location>
</feature>
<evidence type="ECO:0000259" key="2">
    <source>
        <dbReference type="PROSITE" id="PS50132"/>
    </source>
</evidence>
<keyword evidence="4" id="KW-1185">Reference proteome</keyword>
<evidence type="ECO:0000256" key="1">
    <source>
        <dbReference type="SAM" id="MobiDB-lite"/>
    </source>
</evidence>
<dbReference type="PANTHER" id="PTHR46583:SF2">
    <property type="entry name" value="RGS DOMAIN-CONTAINING PROTEIN"/>
    <property type="match status" value="1"/>
</dbReference>
<dbReference type="InterPro" id="IPR042651">
    <property type="entry name" value="Rgs22"/>
</dbReference>
<dbReference type="GO" id="GO:0009966">
    <property type="term" value="P:regulation of signal transduction"/>
    <property type="evidence" value="ECO:0007669"/>
    <property type="project" value="InterPro"/>
</dbReference>
<dbReference type="GO" id="GO:0001965">
    <property type="term" value="F:G-protein alpha-subunit binding"/>
    <property type="evidence" value="ECO:0007669"/>
    <property type="project" value="InterPro"/>
</dbReference>
<feature type="region of interest" description="Disordered" evidence="1">
    <location>
        <begin position="51"/>
        <end position="83"/>
    </location>
</feature>
<dbReference type="GO" id="GO:0005737">
    <property type="term" value="C:cytoplasm"/>
    <property type="evidence" value="ECO:0007669"/>
    <property type="project" value="TreeGrafter"/>
</dbReference>
<feature type="region of interest" description="Disordered" evidence="1">
    <location>
        <begin position="175"/>
        <end position="212"/>
    </location>
</feature>
<dbReference type="Gene3D" id="1.10.167.10">
    <property type="entry name" value="Regulator of G-protein Signalling 4, domain 2"/>
    <property type="match status" value="2"/>
</dbReference>
<feature type="region of interest" description="Disordered" evidence="1">
    <location>
        <begin position="764"/>
        <end position="783"/>
    </location>
</feature>
<reference evidence="3" key="1">
    <citation type="submission" date="2021-01" db="UniProtKB">
        <authorList>
            <consortium name="EnsemblMetazoa"/>
        </authorList>
    </citation>
    <scope>IDENTIFICATION</scope>
</reference>
<feature type="compositionally biased region" description="Basic and acidic residues" evidence="1">
    <location>
        <begin position="199"/>
        <end position="208"/>
    </location>
</feature>
<feature type="compositionally biased region" description="Acidic residues" evidence="1">
    <location>
        <begin position="623"/>
        <end position="643"/>
    </location>
</feature>
<proteinExistence type="predicted"/>